<evidence type="ECO:0000256" key="3">
    <source>
        <dbReference type="ARBA" id="ARBA00022679"/>
    </source>
</evidence>
<comment type="caution">
    <text evidence="11">The sequence shown here is derived from an EMBL/GenBank/DDBJ whole genome shotgun (WGS) entry which is preliminary data.</text>
</comment>
<evidence type="ECO:0000256" key="2">
    <source>
        <dbReference type="ARBA" id="ARBA00012705"/>
    </source>
</evidence>
<evidence type="ECO:0000256" key="8">
    <source>
        <dbReference type="RuleBase" id="RU003557"/>
    </source>
</evidence>
<protein>
    <recommendedName>
        <fullName evidence="6">Probable acetyl-CoA acetyltransferase</fullName>
        <ecNumber evidence="2">2.3.1.9</ecNumber>
    </recommendedName>
    <alternativeName>
        <fullName evidence="5">Acetoacetyl-CoA thiolase</fullName>
    </alternativeName>
</protein>
<evidence type="ECO:0000256" key="1">
    <source>
        <dbReference type="ARBA" id="ARBA00010982"/>
    </source>
</evidence>
<dbReference type="RefSeq" id="WP_070646192.1">
    <property type="nucleotide sequence ID" value="NZ_JAHLMD010000002.1"/>
</dbReference>
<dbReference type="SUPFAM" id="SSF53901">
    <property type="entry name" value="Thiolase-like"/>
    <property type="match status" value="2"/>
</dbReference>
<dbReference type="Gene3D" id="3.40.47.10">
    <property type="match status" value="1"/>
</dbReference>
<dbReference type="CDD" id="cd00751">
    <property type="entry name" value="thiolase"/>
    <property type="match status" value="1"/>
</dbReference>
<feature type="active site" description="Acyl-thioester intermediate" evidence="7">
    <location>
        <position position="87"/>
    </location>
</feature>
<feature type="active site" description="Proton acceptor" evidence="7">
    <location>
        <position position="347"/>
    </location>
</feature>
<dbReference type="InterPro" id="IPR020615">
    <property type="entry name" value="Thiolase_acyl_enz_int_AS"/>
</dbReference>
<dbReference type="PANTHER" id="PTHR18919">
    <property type="entry name" value="ACETYL-COA C-ACYLTRANSFERASE"/>
    <property type="match status" value="1"/>
</dbReference>
<feature type="active site" description="Proton acceptor" evidence="7">
    <location>
        <position position="377"/>
    </location>
</feature>
<dbReference type="EMBL" id="VMTY01000036">
    <property type="protein sequence ID" value="TVU56227.1"/>
    <property type="molecule type" value="Genomic_DNA"/>
</dbReference>
<dbReference type="Proteomes" id="UP000320531">
    <property type="component" value="Unassembled WGS sequence"/>
</dbReference>
<comment type="similarity">
    <text evidence="1 8">Belongs to the thiolase-like superfamily. Thiolase family.</text>
</comment>
<evidence type="ECO:0000256" key="5">
    <source>
        <dbReference type="ARBA" id="ARBA00030755"/>
    </source>
</evidence>
<evidence type="ECO:0000313" key="11">
    <source>
        <dbReference type="EMBL" id="TVU56227.1"/>
    </source>
</evidence>
<gene>
    <name evidence="11" type="ORF">FQK23_09590</name>
</gene>
<dbReference type="AlphaFoldDB" id="A0A558GH74"/>
<feature type="domain" description="Thiolase N-terminal" evidence="9">
    <location>
        <begin position="3"/>
        <end position="260"/>
    </location>
</feature>
<accession>A0A558GH74</accession>
<dbReference type="InterPro" id="IPR002155">
    <property type="entry name" value="Thiolase"/>
</dbReference>
<name>A0A558GH74_9CORY</name>
<keyword evidence="4 8" id="KW-0012">Acyltransferase</keyword>
<evidence type="ECO:0000259" key="10">
    <source>
        <dbReference type="Pfam" id="PF02803"/>
    </source>
</evidence>
<proteinExistence type="inferred from homology"/>
<dbReference type="InterPro" id="IPR020617">
    <property type="entry name" value="Thiolase_C"/>
</dbReference>
<keyword evidence="3 8" id="KW-0808">Transferase</keyword>
<evidence type="ECO:0000313" key="12">
    <source>
        <dbReference type="Proteomes" id="UP000320531"/>
    </source>
</evidence>
<dbReference type="InterPro" id="IPR020616">
    <property type="entry name" value="Thiolase_N"/>
</dbReference>
<organism evidence="11 12">
    <name type="scientific">Corynebacterium aurimucosum</name>
    <dbReference type="NCBI Taxonomy" id="169292"/>
    <lineage>
        <taxon>Bacteria</taxon>
        <taxon>Bacillati</taxon>
        <taxon>Actinomycetota</taxon>
        <taxon>Actinomycetes</taxon>
        <taxon>Mycobacteriales</taxon>
        <taxon>Corynebacteriaceae</taxon>
        <taxon>Corynebacterium</taxon>
    </lineage>
</organism>
<reference evidence="11 12" key="1">
    <citation type="submission" date="2019-07" db="EMBL/GenBank/DDBJ databases">
        <title>Draft genome of C. aurimucosum strain 14-2523.</title>
        <authorList>
            <person name="Pacheco L.G.C."/>
            <person name="Aguiar E.R.G.R."/>
            <person name="Navas J."/>
            <person name="Santos C.S."/>
            <person name="Rocha D.J.P.G."/>
        </authorList>
    </citation>
    <scope>NUCLEOTIDE SEQUENCE [LARGE SCALE GENOMIC DNA]</scope>
    <source>
        <strain evidence="11 12">14-2523</strain>
    </source>
</reference>
<dbReference type="NCBIfam" id="TIGR01930">
    <property type="entry name" value="AcCoA-C-Actrans"/>
    <property type="match status" value="1"/>
</dbReference>
<evidence type="ECO:0000256" key="7">
    <source>
        <dbReference type="PIRSR" id="PIRSR000429-1"/>
    </source>
</evidence>
<dbReference type="InterPro" id="IPR016039">
    <property type="entry name" value="Thiolase-like"/>
</dbReference>
<dbReference type="PROSITE" id="PS00737">
    <property type="entry name" value="THIOLASE_2"/>
    <property type="match status" value="1"/>
</dbReference>
<evidence type="ECO:0000256" key="4">
    <source>
        <dbReference type="ARBA" id="ARBA00023315"/>
    </source>
</evidence>
<dbReference type="Pfam" id="PF00108">
    <property type="entry name" value="Thiolase_N"/>
    <property type="match status" value="1"/>
</dbReference>
<dbReference type="GO" id="GO:0003985">
    <property type="term" value="F:acetyl-CoA C-acetyltransferase activity"/>
    <property type="evidence" value="ECO:0007669"/>
    <property type="project" value="UniProtKB-EC"/>
</dbReference>
<dbReference type="PANTHER" id="PTHR18919:SF107">
    <property type="entry name" value="ACETYL-COA ACETYLTRANSFERASE, CYTOSOLIC"/>
    <property type="match status" value="1"/>
</dbReference>
<dbReference type="EC" id="2.3.1.9" evidence="2"/>
<dbReference type="InterPro" id="IPR020613">
    <property type="entry name" value="Thiolase_CS"/>
</dbReference>
<dbReference type="Pfam" id="PF02803">
    <property type="entry name" value="Thiolase_C"/>
    <property type="match status" value="1"/>
</dbReference>
<feature type="domain" description="Thiolase C-terminal" evidence="10">
    <location>
        <begin position="269"/>
        <end position="389"/>
    </location>
</feature>
<evidence type="ECO:0000256" key="6">
    <source>
        <dbReference type="ARBA" id="ARBA00040529"/>
    </source>
</evidence>
<dbReference type="PIRSF" id="PIRSF000429">
    <property type="entry name" value="Ac-CoA_Ac_transf"/>
    <property type="match status" value="1"/>
</dbReference>
<sequence length="392" mass="40732">MDIVIVGAARTPFGKLLGSLSTVTATELGSHAIAAALTQARIKPDDVDAVICGQVLQAGVGQNPTKQAALGAGISARAHTATVNKVCLSGLTAIIDASRLLRSGEATVVVAGGMESMSQAPHLLPQSRRGKKFGPVELLDHMEHDGLRAADLGISMGSLSEKYAERYPATRQEQDRCAALSHQRALQASEEGTFDKEIAPITVNRRRDEVTVSHDEGIREGVTEETLTALRPAFESTGSITAGNSSPITDGAASVVLTTREHAEREGLPVMAVLRAPGQVAGPDSSLQEQPARALLKALEREGWGVDDLDHIEINEAFAAVVVHSAKILGINPDDVNPQGGAIALGHPIGASGARLVVHAAHQLAQSHARRAGVTLCGGGGQGEALLLEAVN</sequence>
<dbReference type="PROSITE" id="PS00098">
    <property type="entry name" value="THIOLASE_1"/>
    <property type="match status" value="1"/>
</dbReference>
<evidence type="ECO:0000259" key="9">
    <source>
        <dbReference type="Pfam" id="PF00108"/>
    </source>
</evidence>